<dbReference type="SUPFAM" id="SSF53850">
    <property type="entry name" value="Periplasmic binding protein-like II"/>
    <property type="match status" value="1"/>
</dbReference>
<dbReference type="EMBL" id="CP038015">
    <property type="protein sequence ID" value="QBP41089.1"/>
    <property type="molecule type" value="Genomic_DNA"/>
</dbReference>
<dbReference type="GO" id="GO:1901359">
    <property type="term" value="F:tungstate binding"/>
    <property type="evidence" value="ECO:0007669"/>
    <property type="project" value="UniProtKB-ARBA"/>
</dbReference>
<accession>A0A4P6ZYE3</accession>
<evidence type="ECO:0000313" key="7">
    <source>
        <dbReference type="EMBL" id="QBP41089.1"/>
    </source>
</evidence>
<dbReference type="PANTHER" id="PTHR30632">
    <property type="entry name" value="MOLYBDATE-BINDING PERIPLASMIC PROTEIN"/>
    <property type="match status" value="1"/>
</dbReference>
<dbReference type="InterPro" id="IPR005950">
    <property type="entry name" value="ModA"/>
</dbReference>
<gene>
    <name evidence="7" type="primary">modA</name>
    <name evidence="7" type="ORF">E2636_08100</name>
</gene>
<feature type="signal peptide" evidence="6">
    <location>
        <begin position="1"/>
        <end position="17"/>
    </location>
</feature>
<dbReference type="GO" id="GO:0046872">
    <property type="term" value="F:metal ion binding"/>
    <property type="evidence" value="ECO:0007669"/>
    <property type="project" value="UniProtKB-KW"/>
</dbReference>
<dbReference type="GO" id="GO:0030973">
    <property type="term" value="F:molybdate ion binding"/>
    <property type="evidence" value="ECO:0007669"/>
    <property type="project" value="UniProtKB-ARBA"/>
</dbReference>
<feature type="binding site" evidence="5">
    <location>
        <position position="34"/>
    </location>
    <ligand>
        <name>molybdate</name>
        <dbReference type="ChEBI" id="CHEBI:36264"/>
    </ligand>
</feature>
<dbReference type="Proteomes" id="UP000294292">
    <property type="component" value="Chromosome"/>
</dbReference>
<evidence type="ECO:0000313" key="8">
    <source>
        <dbReference type="Proteomes" id="UP000294292"/>
    </source>
</evidence>
<dbReference type="OrthoDB" id="9785015at2"/>
<keyword evidence="2 5" id="KW-0500">Molybdenum</keyword>
<dbReference type="RefSeq" id="WP_134209746.1">
    <property type="nucleotide sequence ID" value="NZ_CP038015.1"/>
</dbReference>
<sequence>MKNMILLLMLVVLVACGKPSTDSDSELVISTASSLKEAMLAIEIEFGKVQPNTKLMFNFASSGKLRSQIHQGAPADVFLSASLKDMDILADEGLIIKETVMPFAENRLVLASLNHAESNDFSQLLMSTHETIAIGEPKSVPLGEYTKQALDSLELWGALKGKMIYAKDARQVLTYIESGNAGLGVIYFSDTKVSQNIKIISELPEAQHPIIYPAGIAEESQNREVAEAFLTFLTGKEGQKILEQYGFTKVKGG</sequence>
<dbReference type="GO" id="GO:0015689">
    <property type="term" value="P:molybdate ion transport"/>
    <property type="evidence" value="ECO:0007669"/>
    <property type="project" value="InterPro"/>
</dbReference>
<dbReference type="FunFam" id="3.40.190.10:FF:000035">
    <property type="entry name" value="Molybdate ABC transporter substrate-binding protein"/>
    <property type="match status" value="1"/>
</dbReference>
<reference evidence="7 8" key="1">
    <citation type="submission" date="2019-03" db="EMBL/GenBank/DDBJ databases">
        <title>Complete genome sequence of Paenisporosarcina antarctica CGMCC 1.6503T.</title>
        <authorList>
            <person name="Rong J.-C."/>
            <person name="Chi N.-Y."/>
            <person name="Zhang Q.-F."/>
        </authorList>
    </citation>
    <scope>NUCLEOTIDE SEQUENCE [LARGE SCALE GENOMIC DNA]</scope>
    <source>
        <strain evidence="7 8">CGMCC 1.6503</strain>
    </source>
</reference>
<keyword evidence="3 5" id="KW-0479">Metal-binding</keyword>
<evidence type="ECO:0000256" key="1">
    <source>
        <dbReference type="ARBA" id="ARBA00009175"/>
    </source>
</evidence>
<evidence type="ECO:0000256" key="4">
    <source>
        <dbReference type="ARBA" id="ARBA00022729"/>
    </source>
</evidence>
<keyword evidence="8" id="KW-1185">Reference proteome</keyword>
<comment type="similarity">
    <text evidence="1">Belongs to the bacterial solute-binding protein ModA family.</text>
</comment>
<keyword evidence="4 6" id="KW-0732">Signal</keyword>
<dbReference type="InterPro" id="IPR050682">
    <property type="entry name" value="ModA/WtpA"/>
</dbReference>
<dbReference type="PANTHER" id="PTHR30632:SF0">
    <property type="entry name" value="SULFATE-BINDING PROTEIN"/>
    <property type="match status" value="1"/>
</dbReference>
<dbReference type="PROSITE" id="PS51257">
    <property type="entry name" value="PROKAR_LIPOPROTEIN"/>
    <property type="match status" value="1"/>
</dbReference>
<feature type="binding site" evidence="5">
    <location>
        <position position="62"/>
    </location>
    <ligand>
        <name>molybdate</name>
        <dbReference type="ChEBI" id="CHEBI:36264"/>
    </ligand>
</feature>
<feature type="binding site" evidence="5">
    <location>
        <position position="187"/>
    </location>
    <ligand>
        <name>molybdate</name>
        <dbReference type="ChEBI" id="CHEBI:36264"/>
    </ligand>
</feature>
<dbReference type="NCBIfam" id="TIGR01256">
    <property type="entry name" value="modA"/>
    <property type="match status" value="1"/>
</dbReference>
<name>A0A4P6ZYE3_9BACL</name>
<dbReference type="KEGG" id="panc:E2636_08100"/>
<organism evidence="7 8">
    <name type="scientific">Paenisporosarcina antarctica</name>
    <dbReference type="NCBI Taxonomy" id="417367"/>
    <lineage>
        <taxon>Bacteria</taxon>
        <taxon>Bacillati</taxon>
        <taxon>Bacillota</taxon>
        <taxon>Bacilli</taxon>
        <taxon>Bacillales</taxon>
        <taxon>Caryophanaceae</taxon>
        <taxon>Paenisporosarcina</taxon>
    </lineage>
</organism>
<evidence type="ECO:0000256" key="5">
    <source>
        <dbReference type="PIRSR" id="PIRSR004846-1"/>
    </source>
</evidence>
<protein>
    <submittedName>
        <fullName evidence="7">Molybdate ABC transporter substrate-binding protein</fullName>
    </submittedName>
</protein>
<evidence type="ECO:0000256" key="3">
    <source>
        <dbReference type="ARBA" id="ARBA00022723"/>
    </source>
</evidence>
<dbReference type="Gene3D" id="3.40.190.10">
    <property type="entry name" value="Periplasmic binding protein-like II"/>
    <property type="match status" value="2"/>
</dbReference>
<evidence type="ECO:0000256" key="6">
    <source>
        <dbReference type="SAM" id="SignalP"/>
    </source>
</evidence>
<dbReference type="PIRSF" id="PIRSF004846">
    <property type="entry name" value="ModA"/>
    <property type="match status" value="1"/>
</dbReference>
<dbReference type="AlphaFoldDB" id="A0A4P6ZYE3"/>
<dbReference type="Pfam" id="PF13531">
    <property type="entry name" value="SBP_bac_11"/>
    <property type="match status" value="1"/>
</dbReference>
<proteinExistence type="inferred from homology"/>
<feature type="chain" id="PRO_5039083621" evidence="6">
    <location>
        <begin position="18"/>
        <end position="253"/>
    </location>
</feature>
<evidence type="ECO:0000256" key="2">
    <source>
        <dbReference type="ARBA" id="ARBA00022505"/>
    </source>
</evidence>